<protein>
    <submittedName>
        <fullName evidence="1">Uncharacterized protein</fullName>
    </submittedName>
</protein>
<dbReference type="EMBL" id="BDIP01006024">
    <property type="protein sequence ID" value="GIQ90310.1"/>
    <property type="molecule type" value="Genomic_DNA"/>
</dbReference>
<sequence>LDEAVGDIYIAHGPGYLYDIESPDVMVSARVCNPTADDILRMLQLAATGALETPPYLRRQRQYKIGLYQEKEFSNLYVDSSNGDMHLVTSVRSLKKVFGSCHARKGVSEWERKCVEECQDFEVRVNEFGLARSNGRNAIYFHPSMT</sequence>
<keyword evidence="2" id="KW-1185">Reference proteome</keyword>
<feature type="non-terminal residue" evidence="1">
    <location>
        <position position="1"/>
    </location>
</feature>
<evidence type="ECO:0000313" key="1">
    <source>
        <dbReference type="EMBL" id="GIQ90310.1"/>
    </source>
</evidence>
<dbReference type="Proteomes" id="UP000265618">
    <property type="component" value="Unassembled WGS sequence"/>
</dbReference>
<proteinExistence type="predicted"/>
<gene>
    <name evidence="1" type="ORF">KIPB_013054</name>
</gene>
<evidence type="ECO:0000313" key="2">
    <source>
        <dbReference type="Proteomes" id="UP000265618"/>
    </source>
</evidence>
<reference evidence="1 2" key="1">
    <citation type="journal article" date="2018" name="PLoS ONE">
        <title>The draft genome of Kipferlia bialata reveals reductive genome evolution in fornicate parasites.</title>
        <authorList>
            <person name="Tanifuji G."/>
            <person name="Takabayashi S."/>
            <person name="Kume K."/>
            <person name="Takagi M."/>
            <person name="Nakayama T."/>
            <person name="Kamikawa R."/>
            <person name="Inagaki Y."/>
            <person name="Hashimoto T."/>
        </authorList>
    </citation>
    <scope>NUCLEOTIDE SEQUENCE [LARGE SCALE GENOMIC DNA]</scope>
    <source>
        <strain evidence="1">NY0173</strain>
    </source>
</reference>
<feature type="non-terminal residue" evidence="1">
    <location>
        <position position="146"/>
    </location>
</feature>
<dbReference type="AlphaFoldDB" id="A0A9K3D9U0"/>
<organism evidence="1 2">
    <name type="scientific">Kipferlia bialata</name>
    <dbReference type="NCBI Taxonomy" id="797122"/>
    <lineage>
        <taxon>Eukaryota</taxon>
        <taxon>Metamonada</taxon>
        <taxon>Carpediemonas-like organisms</taxon>
        <taxon>Kipferlia</taxon>
    </lineage>
</organism>
<comment type="caution">
    <text evidence="1">The sequence shown here is derived from an EMBL/GenBank/DDBJ whole genome shotgun (WGS) entry which is preliminary data.</text>
</comment>
<name>A0A9K3D9U0_9EUKA</name>
<accession>A0A9K3D9U0</accession>